<dbReference type="PANTHER" id="PTHR34293:SF1">
    <property type="entry name" value="HTH-TYPE TRANSCRIPTIONAL REGULATOR TRMBL2"/>
    <property type="match status" value="1"/>
</dbReference>
<comment type="caution">
    <text evidence="2">The sequence shown here is derived from an EMBL/GenBank/DDBJ whole genome shotgun (WGS) entry which is preliminary data.</text>
</comment>
<dbReference type="Proteomes" id="UP000470772">
    <property type="component" value="Unassembled WGS sequence"/>
</dbReference>
<dbReference type="InterPro" id="IPR011991">
    <property type="entry name" value="ArsR-like_HTH"/>
</dbReference>
<dbReference type="Gene3D" id="1.10.10.10">
    <property type="entry name" value="Winged helix-like DNA-binding domain superfamily/Winged helix DNA-binding domain"/>
    <property type="match status" value="1"/>
</dbReference>
<feature type="domain" description="Transcription regulator TrmB N-terminal" evidence="1">
    <location>
        <begin position="19"/>
        <end position="83"/>
    </location>
</feature>
<proteinExistence type="predicted"/>
<evidence type="ECO:0000313" key="2">
    <source>
        <dbReference type="EMBL" id="MUN28307.1"/>
    </source>
</evidence>
<name>A0A6A9QGH2_SULME</name>
<protein>
    <submittedName>
        <fullName evidence="2">Winged helix-turn-helix transcriptional regulator</fullName>
    </submittedName>
</protein>
<evidence type="ECO:0000259" key="1">
    <source>
        <dbReference type="Pfam" id="PF01978"/>
    </source>
</evidence>
<organism evidence="2 3">
    <name type="scientific">Sulfuracidifex metallicus DSM 6482 = JCM 9184</name>
    <dbReference type="NCBI Taxonomy" id="523847"/>
    <lineage>
        <taxon>Archaea</taxon>
        <taxon>Thermoproteota</taxon>
        <taxon>Thermoprotei</taxon>
        <taxon>Sulfolobales</taxon>
        <taxon>Sulfolobaceae</taxon>
        <taxon>Sulfuracidifex</taxon>
    </lineage>
</organism>
<dbReference type="Pfam" id="PF01978">
    <property type="entry name" value="TrmB"/>
    <property type="match status" value="1"/>
</dbReference>
<keyword evidence="3" id="KW-1185">Reference proteome</keyword>
<dbReference type="SUPFAM" id="SSF46785">
    <property type="entry name" value="Winged helix' DNA-binding domain"/>
    <property type="match status" value="1"/>
</dbReference>
<dbReference type="CDD" id="cd00090">
    <property type="entry name" value="HTH_ARSR"/>
    <property type="match status" value="1"/>
</dbReference>
<dbReference type="RefSeq" id="WP_054838110.1">
    <property type="nucleotide sequence ID" value="NZ_BBBY01000005.1"/>
</dbReference>
<dbReference type="OrthoDB" id="30795at2157"/>
<gene>
    <name evidence="2" type="ORF">GC250_02230</name>
</gene>
<dbReference type="PANTHER" id="PTHR34293">
    <property type="entry name" value="HTH-TYPE TRANSCRIPTIONAL REGULATOR TRMBL2"/>
    <property type="match status" value="1"/>
</dbReference>
<dbReference type="InterPro" id="IPR036390">
    <property type="entry name" value="WH_DNA-bd_sf"/>
</dbReference>
<reference evidence="2 3" key="1">
    <citation type="submission" date="2019-10" db="EMBL/GenBank/DDBJ databases">
        <title>Sequencing and Assembly of Multiple Reported Metal-Biooxidizing Members of the Extremely Thermoacidophilic Archaeal Family Sulfolobaceae.</title>
        <authorList>
            <person name="Counts J.A."/>
            <person name="Kelly R.M."/>
        </authorList>
    </citation>
    <scope>NUCLEOTIDE SEQUENCE [LARGE SCALE GENOMIC DNA]</scope>
    <source>
        <strain evidence="2 3">DSM 6482</strain>
    </source>
</reference>
<dbReference type="InterPro" id="IPR002831">
    <property type="entry name" value="Tscrpt_reg_TrmB_N"/>
</dbReference>
<dbReference type="EMBL" id="WGGD01000005">
    <property type="protein sequence ID" value="MUN28307.1"/>
    <property type="molecule type" value="Genomic_DNA"/>
</dbReference>
<dbReference type="AlphaFoldDB" id="A0A6A9QGH2"/>
<evidence type="ECO:0000313" key="3">
    <source>
        <dbReference type="Proteomes" id="UP000470772"/>
    </source>
</evidence>
<dbReference type="InterPro" id="IPR036388">
    <property type="entry name" value="WH-like_DNA-bd_sf"/>
</dbReference>
<dbReference type="InterPro" id="IPR051797">
    <property type="entry name" value="TrmB-like"/>
</dbReference>
<accession>A0A6A9QGH2</accession>
<sequence length="240" mass="27069">MSNQLLDEMISRISKFASIFGISRSELKVYAFLLLNGKSTARDISEKLEMSYTKVYSILARLEGRGWIIKIARRPTLYEAVPVKEVWVNIKGVISAKLEQLERDFIEPLSTFTFSSPYTVIIVPSKDIISAMREYLSESSQRYLIAISYPELLAEQVVELIKANSVKGDTKLIISKSIPFPDIPSIKIKKIDSMFGSGVITSSSMLLIVKSGETLLGLSSSHNYFIEIATVYFNHLWETH</sequence>